<dbReference type="EMBL" id="JAUHHC010000001">
    <property type="protein sequence ID" value="MDN3919135.1"/>
    <property type="molecule type" value="Genomic_DNA"/>
</dbReference>
<name>A0ABT8DL51_9BURK</name>
<accession>A0ABT8DL51</accession>
<feature type="signal peptide" evidence="1">
    <location>
        <begin position="1"/>
        <end position="27"/>
    </location>
</feature>
<dbReference type="NCBIfam" id="TIGR02595">
    <property type="entry name" value="PEP_CTERM"/>
    <property type="match status" value="1"/>
</dbReference>
<proteinExistence type="predicted"/>
<keyword evidence="1" id="KW-0732">Signal</keyword>
<dbReference type="Pfam" id="PF07589">
    <property type="entry name" value="PEP-CTERM"/>
    <property type="match status" value="1"/>
</dbReference>
<feature type="domain" description="Ice-binding protein C-terminal" evidence="2">
    <location>
        <begin position="167"/>
        <end position="190"/>
    </location>
</feature>
<reference evidence="3 4" key="1">
    <citation type="submission" date="2023-06" db="EMBL/GenBank/DDBJ databases">
        <title>Pelomonas sp. PFR6 16S ribosomal RNA gene Genome sequencing and assembly.</title>
        <authorList>
            <person name="Woo H."/>
        </authorList>
    </citation>
    <scope>NUCLEOTIDE SEQUENCE [LARGE SCALE GENOMIC DNA]</scope>
    <source>
        <strain evidence="3 4">PFR6</strain>
    </source>
</reference>
<dbReference type="RefSeq" id="WP_290357448.1">
    <property type="nucleotide sequence ID" value="NZ_JAUHHC010000001.1"/>
</dbReference>
<sequence length="203" mass="20503">MIDKTLRGLGAASLAALALATSMPAAALTMPLDGTIYLAGGGAAPGGRCAPDLTIFNTNIGTTNSNHGVFIFNSSECIKPPPPTTTYDGMFSFQFATGSLEGTTFSVLTDSGTPGVFNLDGLFVVTGGTGSFAGATGELRKRGILDRREFPPNATALIGFVGTVSLVPEPASYGLMLSGLGLLALGLRRRRAGAAAGPETTAG</sequence>
<comment type="caution">
    <text evidence="3">The sequence shown here is derived from an EMBL/GenBank/DDBJ whole genome shotgun (WGS) entry which is preliminary data.</text>
</comment>
<gene>
    <name evidence="3" type="ORF">QWJ38_02465</name>
</gene>
<evidence type="ECO:0000259" key="2">
    <source>
        <dbReference type="Pfam" id="PF07589"/>
    </source>
</evidence>
<feature type="chain" id="PRO_5047296017" evidence="1">
    <location>
        <begin position="28"/>
        <end position="203"/>
    </location>
</feature>
<keyword evidence="4" id="KW-1185">Reference proteome</keyword>
<evidence type="ECO:0000256" key="1">
    <source>
        <dbReference type="SAM" id="SignalP"/>
    </source>
</evidence>
<dbReference type="Proteomes" id="UP001228044">
    <property type="component" value="Unassembled WGS sequence"/>
</dbReference>
<evidence type="ECO:0000313" key="4">
    <source>
        <dbReference type="Proteomes" id="UP001228044"/>
    </source>
</evidence>
<organism evidence="3 4">
    <name type="scientific">Roseateles violae</name>
    <dbReference type="NCBI Taxonomy" id="3058042"/>
    <lineage>
        <taxon>Bacteria</taxon>
        <taxon>Pseudomonadati</taxon>
        <taxon>Pseudomonadota</taxon>
        <taxon>Betaproteobacteria</taxon>
        <taxon>Burkholderiales</taxon>
        <taxon>Sphaerotilaceae</taxon>
        <taxon>Roseateles</taxon>
    </lineage>
</organism>
<protein>
    <submittedName>
        <fullName evidence="3">PEP-CTERM sorting domain-containing protein</fullName>
    </submittedName>
</protein>
<dbReference type="InterPro" id="IPR013424">
    <property type="entry name" value="Ice-binding_C"/>
</dbReference>
<evidence type="ECO:0000313" key="3">
    <source>
        <dbReference type="EMBL" id="MDN3919135.1"/>
    </source>
</evidence>